<protein>
    <recommendedName>
        <fullName evidence="2">Retrotransposon gag domain-containing protein</fullName>
    </recommendedName>
</protein>
<feature type="region of interest" description="Disordered" evidence="1">
    <location>
        <begin position="604"/>
        <end position="631"/>
    </location>
</feature>
<dbReference type="Pfam" id="PF03732">
    <property type="entry name" value="Retrotrans_gag"/>
    <property type="match status" value="1"/>
</dbReference>
<keyword evidence="4" id="KW-1185">Reference proteome</keyword>
<dbReference type="PANTHER" id="PTHR33223:SF8">
    <property type="entry name" value="OS04G0172440 PROTEIN"/>
    <property type="match status" value="1"/>
</dbReference>
<dbReference type="InterPro" id="IPR005162">
    <property type="entry name" value="Retrotrans_gag_dom"/>
</dbReference>
<comment type="caution">
    <text evidence="3">The sequence shown here is derived from an EMBL/GenBank/DDBJ whole genome shotgun (WGS) entry which is preliminary data.</text>
</comment>
<evidence type="ECO:0000313" key="4">
    <source>
        <dbReference type="Proteomes" id="UP000593564"/>
    </source>
</evidence>
<reference evidence="4" key="1">
    <citation type="journal article" date="2020" name="Nat. Commun.">
        <title>Genome assembly of wild tea tree DASZ reveals pedigree and selection history of tea varieties.</title>
        <authorList>
            <person name="Zhang W."/>
            <person name="Zhang Y."/>
            <person name="Qiu H."/>
            <person name="Guo Y."/>
            <person name="Wan H."/>
            <person name="Zhang X."/>
            <person name="Scossa F."/>
            <person name="Alseekh S."/>
            <person name="Zhang Q."/>
            <person name="Wang P."/>
            <person name="Xu L."/>
            <person name="Schmidt M.H."/>
            <person name="Jia X."/>
            <person name="Li D."/>
            <person name="Zhu A."/>
            <person name="Guo F."/>
            <person name="Chen W."/>
            <person name="Ni D."/>
            <person name="Usadel B."/>
            <person name="Fernie A.R."/>
            <person name="Wen W."/>
        </authorList>
    </citation>
    <scope>NUCLEOTIDE SEQUENCE [LARGE SCALE GENOMIC DNA]</scope>
    <source>
        <strain evidence="4">cv. G240</strain>
    </source>
</reference>
<gene>
    <name evidence="3" type="ORF">HYC85_028431</name>
</gene>
<dbReference type="PANTHER" id="PTHR33223">
    <property type="entry name" value="CCHC-TYPE DOMAIN-CONTAINING PROTEIN"/>
    <property type="match status" value="1"/>
</dbReference>
<feature type="compositionally biased region" description="Polar residues" evidence="1">
    <location>
        <begin position="317"/>
        <end position="327"/>
    </location>
</feature>
<evidence type="ECO:0000313" key="3">
    <source>
        <dbReference type="EMBL" id="KAF5932260.1"/>
    </source>
</evidence>
<feature type="compositionally biased region" description="Polar residues" evidence="1">
    <location>
        <begin position="340"/>
        <end position="364"/>
    </location>
</feature>
<dbReference type="AlphaFoldDB" id="A0A7J7FV54"/>
<evidence type="ECO:0000259" key="2">
    <source>
        <dbReference type="Pfam" id="PF03732"/>
    </source>
</evidence>
<feature type="region of interest" description="Disordered" evidence="1">
    <location>
        <begin position="932"/>
        <end position="968"/>
    </location>
</feature>
<reference evidence="3 4" key="2">
    <citation type="submission" date="2020-07" db="EMBL/GenBank/DDBJ databases">
        <title>Genome assembly of wild tea tree DASZ reveals pedigree and selection history of tea varieties.</title>
        <authorList>
            <person name="Zhang W."/>
        </authorList>
    </citation>
    <scope>NUCLEOTIDE SEQUENCE [LARGE SCALE GENOMIC DNA]</scope>
    <source>
        <strain evidence="4">cv. G240</strain>
        <tissue evidence="3">Leaf</tissue>
    </source>
</reference>
<proteinExistence type="predicted"/>
<organism evidence="3 4">
    <name type="scientific">Camellia sinensis</name>
    <name type="common">Tea plant</name>
    <name type="synonym">Thea sinensis</name>
    <dbReference type="NCBI Taxonomy" id="4442"/>
    <lineage>
        <taxon>Eukaryota</taxon>
        <taxon>Viridiplantae</taxon>
        <taxon>Streptophyta</taxon>
        <taxon>Embryophyta</taxon>
        <taxon>Tracheophyta</taxon>
        <taxon>Spermatophyta</taxon>
        <taxon>Magnoliopsida</taxon>
        <taxon>eudicotyledons</taxon>
        <taxon>Gunneridae</taxon>
        <taxon>Pentapetalae</taxon>
        <taxon>asterids</taxon>
        <taxon>Ericales</taxon>
        <taxon>Theaceae</taxon>
        <taxon>Camellia</taxon>
    </lineage>
</organism>
<name>A0A7J7FV54_CAMSI</name>
<feature type="domain" description="Retrotransposon gag" evidence="2">
    <location>
        <begin position="476"/>
        <end position="560"/>
    </location>
</feature>
<dbReference type="Proteomes" id="UP000593564">
    <property type="component" value="Unassembled WGS sequence"/>
</dbReference>
<feature type="region of interest" description="Disordered" evidence="1">
    <location>
        <begin position="317"/>
        <end position="391"/>
    </location>
</feature>
<sequence length="988" mass="109721">MLCLFRSLRVAAVSPASGLPNPLMCLASVCEPDSVFFVSFPEGRERSRRLSLSGRGLHFVAVGHFAHFGARFPVFRDCWPCALVRDRLTISVCPGFWHTSYLLPFEGHWGLRNPLRGRTSLSVLHSQFSGPRTACFGPRAFVLHRTPCLPSAIPEWFAGGLSCQGMTIRLTGCGLCQDSSCTIASNPADTPQALWTRGRRLNRSEDLIDGQPLFHSLPPIVKRRQRKRSVSEQRSPEQWFPPSVDSRIEIPIAAIEIDLPVVQIYQNSMATPTGVDEMIHQMQETMRAMQQDATRRDEFAKQQAEIMAQQTKLITRLQQQNAASASHQIPPPAGAPLPGQTPTIQNAPPNIQNAVPNIQNLQEDTNLPTGPAPPPLPTQLSKTPAANHPDSPFEFEIDHTALKLSKLEKLFKKSQGVKAIPDIGDEYTDVTVMLPDRFKMPQIDRFDGSGDPMVHLRLFSDILWPMGLTRPQKLSLFSRTLSGVAVTWYAKLEDEVKKNWDEMAEAFVTQYSYNTQIEITTRDLETTRQEPKEAFSDFVTRWRAKASMMTLRPTDKDQIRIIVRNLHTKLMQRMIVIPFPTFADLHEMGVQIEDALKQGLFDQDREQPRRTFNRNNNAGPSGAATARTSEVSVVTTIPPPLPSPMAATPFSGASGSDTQATRFQPRGQRTFTPLYIPLTKALGVLIKKNHLKPLEPMPLPNPLPPSYDPAKYCAYHQQHGHDTNRCFRLRHEIQDLIDKQVIAPPDKPNVTTNPLPPHNQAPPPRRINFIQTGVASYDPSIYITPSHLPKPEVSLSDCTDFLCMVDISTTQPEPTVVTAEDEAGQTLGNDGFVEAKIEQSFAGVAYNPSKYIISTNQNGLGIELPKEEELCVIQEDGFRRGADDLATIEEDFANLPFFDDQEPGDASINWFDYEESAEATGWLDDQLDIVGEPQPEQSPAGASVTAVAGRTGSQDLSPESAGAKNSARDLGIMDTGIVEKPTVLMQME</sequence>
<evidence type="ECO:0000256" key="1">
    <source>
        <dbReference type="SAM" id="MobiDB-lite"/>
    </source>
</evidence>
<accession>A0A7J7FV54</accession>
<dbReference type="EMBL" id="JACBKZ010000014">
    <property type="protein sequence ID" value="KAF5932260.1"/>
    <property type="molecule type" value="Genomic_DNA"/>
</dbReference>